<comment type="caution">
    <text evidence="8">The sequence shown here is derived from an EMBL/GenBank/DDBJ whole genome shotgun (WGS) entry which is preliminary data.</text>
</comment>
<sequence length="303" mass="34107">MDTQKITYLSGSGNIFTAVDNSFLNEPKEFYAQNSVKLTQENIPLNRNTEGVIVLNPSLNYDFEVWFFNPDGSSGMMCGNGGRSAIYLAIKNGYVPNYKDNTAVSFEMNGKIYSGQKNNDIYSIYFPTNAIYLQEKDIEIVVDGKTFLVKGSYVDVGTDHYVIETKILDNTDTDIDKIDVDKIGAVVRNHHEFQPRGTNVNFFAKTQESNVVRLRTYERGVEKETGACGTGAISTALVYFQKYKYISNPLKIIPTSYSPLFVDLCLNKNRIDDDLKTDFNLTNNDLIEAIENIVLSGFVDELK</sequence>
<dbReference type="GO" id="GO:0008837">
    <property type="term" value="F:diaminopimelate epimerase activity"/>
    <property type="evidence" value="ECO:0007669"/>
    <property type="project" value="UniProtKB-EC"/>
</dbReference>
<dbReference type="PANTHER" id="PTHR31689:SF0">
    <property type="entry name" value="DIAMINOPIMELATE EPIMERASE"/>
    <property type="match status" value="1"/>
</dbReference>
<organism evidence="8">
    <name type="scientific">bioreactor metagenome</name>
    <dbReference type="NCBI Taxonomy" id="1076179"/>
    <lineage>
        <taxon>unclassified sequences</taxon>
        <taxon>metagenomes</taxon>
        <taxon>ecological metagenomes</taxon>
    </lineage>
</organism>
<name>A0A645B243_9ZZZZ</name>
<dbReference type="EMBL" id="VSSQ01017334">
    <property type="protein sequence ID" value="MPM59522.1"/>
    <property type="molecule type" value="Genomic_DNA"/>
</dbReference>
<evidence type="ECO:0000256" key="7">
    <source>
        <dbReference type="ARBA" id="ARBA00051712"/>
    </source>
</evidence>
<keyword evidence="5" id="KW-0457">Lysine biosynthesis</keyword>
<gene>
    <name evidence="8" type="primary">dapF_32</name>
    <name evidence="8" type="ORF">SDC9_106366</name>
</gene>
<dbReference type="Gene3D" id="3.10.310.10">
    <property type="entry name" value="Diaminopimelate Epimerase, Chain A, domain 1"/>
    <property type="match status" value="2"/>
</dbReference>
<dbReference type="GO" id="GO:0009089">
    <property type="term" value="P:lysine biosynthetic process via diaminopimelate"/>
    <property type="evidence" value="ECO:0007669"/>
    <property type="project" value="UniProtKB-UniPathway"/>
</dbReference>
<dbReference type="NCBIfam" id="TIGR00652">
    <property type="entry name" value="DapF"/>
    <property type="match status" value="1"/>
</dbReference>
<proteinExistence type="inferred from homology"/>
<protein>
    <recommendedName>
        <fullName evidence="3">diaminopimelate epimerase</fullName>
        <ecNumber evidence="3">5.1.1.7</ecNumber>
    </recommendedName>
</protein>
<dbReference type="PANTHER" id="PTHR31689">
    <property type="entry name" value="DIAMINOPIMELATE EPIMERASE, CHLOROPLASTIC"/>
    <property type="match status" value="1"/>
</dbReference>
<comment type="similarity">
    <text evidence="2">Belongs to the diaminopimelate epimerase family.</text>
</comment>
<evidence type="ECO:0000256" key="1">
    <source>
        <dbReference type="ARBA" id="ARBA00005196"/>
    </source>
</evidence>
<evidence type="ECO:0000256" key="4">
    <source>
        <dbReference type="ARBA" id="ARBA00022605"/>
    </source>
</evidence>
<dbReference type="SUPFAM" id="SSF54506">
    <property type="entry name" value="Diaminopimelate epimerase-like"/>
    <property type="match status" value="2"/>
</dbReference>
<reference evidence="8" key="1">
    <citation type="submission" date="2019-08" db="EMBL/GenBank/DDBJ databases">
        <authorList>
            <person name="Kucharzyk K."/>
            <person name="Murdoch R.W."/>
            <person name="Higgins S."/>
            <person name="Loffler F."/>
        </authorList>
    </citation>
    <scope>NUCLEOTIDE SEQUENCE</scope>
</reference>
<dbReference type="EC" id="5.1.1.7" evidence="3"/>
<accession>A0A645B243</accession>
<dbReference type="InterPro" id="IPR001653">
    <property type="entry name" value="DAP_epimerase_DapF"/>
</dbReference>
<evidence type="ECO:0000313" key="8">
    <source>
        <dbReference type="EMBL" id="MPM59522.1"/>
    </source>
</evidence>
<keyword evidence="4" id="KW-0028">Amino-acid biosynthesis</keyword>
<comment type="pathway">
    <text evidence="1">Amino-acid biosynthesis; L-lysine biosynthesis via DAP pathway; DL-2,6-diaminopimelate from LL-2,6-diaminopimelate: step 1/1.</text>
</comment>
<dbReference type="PROSITE" id="PS01326">
    <property type="entry name" value="DAP_EPIMERASE"/>
    <property type="match status" value="1"/>
</dbReference>
<evidence type="ECO:0000256" key="2">
    <source>
        <dbReference type="ARBA" id="ARBA00010219"/>
    </source>
</evidence>
<dbReference type="InterPro" id="IPR018510">
    <property type="entry name" value="DAP_epimerase_AS"/>
</dbReference>
<evidence type="ECO:0000256" key="6">
    <source>
        <dbReference type="ARBA" id="ARBA00023235"/>
    </source>
</evidence>
<evidence type="ECO:0000256" key="3">
    <source>
        <dbReference type="ARBA" id="ARBA00013080"/>
    </source>
</evidence>
<dbReference type="UniPathway" id="UPA00034">
    <property type="reaction ID" value="UER00025"/>
</dbReference>
<keyword evidence="6 8" id="KW-0413">Isomerase</keyword>
<dbReference type="AlphaFoldDB" id="A0A645B243"/>
<dbReference type="GO" id="GO:0005829">
    <property type="term" value="C:cytosol"/>
    <property type="evidence" value="ECO:0007669"/>
    <property type="project" value="TreeGrafter"/>
</dbReference>
<evidence type="ECO:0000256" key="5">
    <source>
        <dbReference type="ARBA" id="ARBA00023154"/>
    </source>
</evidence>
<dbReference type="Pfam" id="PF01678">
    <property type="entry name" value="DAP_epimerase"/>
    <property type="match status" value="1"/>
</dbReference>
<comment type="catalytic activity">
    <reaction evidence="7">
        <text>(2S,6S)-2,6-diaminopimelate = meso-2,6-diaminopimelate</text>
        <dbReference type="Rhea" id="RHEA:15393"/>
        <dbReference type="ChEBI" id="CHEBI:57609"/>
        <dbReference type="ChEBI" id="CHEBI:57791"/>
        <dbReference type="EC" id="5.1.1.7"/>
    </reaction>
</comment>